<protein>
    <recommendedName>
        <fullName evidence="4">Transcriptional activator HlyU</fullName>
    </recommendedName>
</protein>
<evidence type="ECO:0000313" key="3">
    <source>
        <dbReference type="Proteomes" id="UP000487929"/>
    </source>
</evidence>
<sequence length="106" mass="11855">MFKKLLSGLFGAGDDDATPGNAPPAEPVEYNGYLIISEPAKQGGQYRVSGWIRRPLTGDGEEEEDEVLEHRFERSDMVPGREACDELMISKAQRFIDEMGDDMFAR</sequence>
<organism evidence="2 3">
    <name type="scientific">Halomonas alimentaria</name>
    <dbReference type="NCBI Taxonomy" id="147248"/>
    <lineage>
        <taxon>Bacteria</taxon>
        <taxon>Pseudomonadati</taxon>
        <taxon>Pseudomonadota</taxon>
        <taxon>Gammaproteobacteria</taxon>
        <taxon>Oceanospirillales</taxon>
        <taxon>Halomonadaceae</taxon>
        <taxon>Halomonas</taxon>
    </lineage>
</organism>
<dbReference type="RefSeq" id="WP_161432920.1">
    <property type="nucleotide sequence ID" value="NZ_WUTT01000001.1"/>
</dbReference>
<dbReference type="Proteomes" id="UP000487929">
    <property type="component" value="Unassembled WGS sequence"/>
</dbReference>
<evidence type="ECO:0000313" key="2">
    <source>
        <dbReference type="EMBL" id="NAW35772.1"/>
    </source>
</evidence>
<accession>A0A7X4W7D6</accession>
<name>A0A7X4W7D6_9GAMM</name>
<evidence type="ECO:0008006" key="4">
    <source>
        <dbReference type="Google" id="ProtNLM"/>
    </source>
</evidence>
<dbReference type="InterPro" id="IPR018772">
    <property type="entry name" value="Transcription_activator_HlyU"/>
</dbReference>
<gene>
    <name evidence="2" type="ORF">GRB96_15295</name>
</gene>
<proteinExistence type="predicted"/>
<reference evidence="2 3" key="1">
    <citation type="submission" date="2019-12" db="EMBL/GenBank/DDBJ databases">
        <title>Draft genome sequencing of Halomonas alimentaria DSM 15356.</title>
        <authorList>
            <person name="Pandiyan K."/>
            <person name="Kushwaha P."/>
            <person name="Gowdham M."/>
            <person name="Chakdar H."/>
            <person name="Singh A."/>
            <person name="Kumar M."/>
            <person name="Saxena A.K."/>
        </authorList>
    </citation>
    <scope>NUCLEOTIDE SEQUENCE [LARGE SCALE GENOMIC DNA]</scope>
    <source>
        <strain evidence="2 3">DSM 15356</strain>
    </source>
</reference>
<dbReference type="AlphaFoldDB" id="A0A7X4W7D6"/>
<dbReference type="EMBL" id="WUTT01000001">
    <property type="protein sequence ID" value="NAW35772.1"/>
    <property type="molecule type" value="Genomic_DNA"/>
</dbReference>
<dbReference type="Pfam" id="PF10115">
    <property type="entry name" value="HlyU"/>
    <property type="match status" value="1"/>
</dbReference>
<evidence type="ECO:0000256" key="1">
    <source>
        <dbReference type="SAM" id="MobiDB-lite"/>
    </source>
</evidence>
<dbReference type="OrthoDB" id="9800971at2"/>
<comment type="caution">
    <text evidence="2">The sequence shown here is derived from an EMBL/GenBank/DDBJ whole genome shotgun (WGS) entry which is preliminary data.</text>
</comment>
<keyword evidence="3" id="KW-1185">Reference proteome</keyword>
<feature type="region of interest" description="Disordered" evidence="1">
    <location>
        <begin position="1"/>
        <end position="25"/>
    </location>
</feature>